<gene>
    <name evidence="1" type="ORF">Cadr_000029087</name>
</gene>
<dbReference type="Proteomes" id="UP000299084">
    <property type="component" value="Unassembled WGS sequence"/>
</dbReference>
<evidence type="ECO:0000313" key="1">
    <source>
        <dbReference type="EMBL" id="KAB1254640.1"/>
    </source>
</evidence>
<dbReference type="EMBL" id="JWIN03000034">
    <property type="protein sequence ID" value="KAB1254640.1"/>
    <property type="molecule type" value="Genomic_DNA"/>
</dbReference>
<accession>A0A5N4C713</accession>
<keyword evidence="2" id="KW-1185">Reference proteome</keyword>
<comment type="caution">
    <text evidence="1">The sequence shown here is derived from an EMBL/GenBank/DDBJ whole genome shotgun (WGS) entry which is preliminary data.</text>
</comment>
<name>A0A5N4C713_CAMDR</name>
<sequence length="82" mass="8975">MSEAGACGHGLEPETWGAHNVTLSLRWLCSQLFKWDTNTWALNLQCILREAPPSLAGPGTVPGTRQKHRPGPWCVVSVSSDY</sequence>
<evidence type="ECO:0000313" key="2">
    <source>
        <dbReference type="Proteomes" id="UP000299084"/>
    </source>
</evidence>
<protein>
    <submittedName>
        <fullName evidence="1">Uncharacterized protein</fullName>
    </submittedName>
</protein>
<dbReference type="AlphaFoldDB" id="A0A5N4C713"/>
<organism evidence="1 2">
    <name type="scientific">Camelus dromedarius</name>
    <name type="common">Dromedary</name>
    <name type="synonym">Arabian camel</name>
    <dbReference type="NCBI Taxonomy" id="9838"/>
    <lineage>
        <taxon>Eukaryota</taxon>
        <taxon>Metazoa</taxon>
        <taxon>Chordata</taxon>
        <taxon>Craniata</taxon>
        <taxon>Vertebrata</taxon>
        <taxon>Euteleostomi</taxon>
        <taxon>Mammalia</taxon>
        <taxon>Eutheria</taxon>
        <taxon>Laurasiatheria</taxon>
        <taxon>Artiodactyla</taxon>
        <taxon>Tylopoda</taxon>
        <taxon>Camelidae</taxon>
        <taxon>Camelus</taxon>
    </lineage>
</organism>
<proteinExistence type="predicted"/>
<reference evidence="1 2" key="1">
    <citation type="journal article" date="2019" name="Mol. Ecol. Resour.">
        <title>Improving Illumina assemblies with Hi-C and long reads: an example with the North African dromedary.</title>
        <authorList>
            <person name="Elbers J.P."/>
            <person name="Rogers M.F."/>
            <person name="Perelman P.L."/>
            <person name="Proskuryakova A.A."/>
            <person name="Serdyukova N.A."/>
            <person name="Johnson W.E."/>
            <person name="Horin P."/>
            <person name="Corander J."/>
            <person name="Murphy D."/>
            <person name="Burger P.A."/>
        </authorList>
    </citation>
    <scope>NUCLEOTIDE SEQUENCE [LARGE SCALE GENOMIC DNA]</scope>
    <source>
        <strain evidence="1">Drom800</strain>
        <tissue evidence="1">Blood</tissue>
    </source>
</reference>